<evidence type="ECO:0000256" key="1">
    <source>
        <dbReference type="SAM" id="MobiDB-lite"/>
    </source>
</evidence>
<reference evidence="2 3" key="1">
    <citation type="journal article" date="2018" name="Evol. Lett.">
        <title>Horizontal gene cluster transfer increased hallucinogenic mushroom diversity.</title>
        <authorList>
            <person name="Reynolds H.T."/>
            <person name="Vijayakumar V."/>
            <person name="Gluck-Thaler E."/>
            <person name="Korotkin H.B."/>
            <person name="Matheny P.B."/>
            <person name="Slot J.C."/>
        </authorList>
    </citation>
    <scope>NUCLEOTIDE SEQUENCE [LARGE SCALE GENOMIC DNA]</scope>
    <source>
        <strain evidence="2 3">SRW20</strain>
    </source>
</reference>
<keyword evidence="3" id="KW-1185">Reference proteome</keyword>
<protein>
    <submittedName>
        <fullName evidence="2">Uncharacterized protein</fullName>
    </submittedName>
</protein>
<comment type="caution">
    <text evidence="2">The sequence shown here is derived from an EMBL/GenBank/DDBJ whole genome shotgun (WGS) entry which is preliminary data.</text>
</comment>
<evidence type="ECO:0000313" key="3">
    <source>
        <dbReference type="Proteomes" id="UP000284706"/>
    </source>
</evidence>
<feature type="region of interest" description="Disordered" evidence="1">
    <location>
        <begin position="189"/>
        <end position="210"/>
    </location>
</feature>
<sequence length="210" mass="23569">MPESSDRQSHHLRPHDPDYTTEIQQYITFLRAREDASKIDIASINLFNQTKGLAQNGFSKPPPPNPTSNAMDASAFSHATSSFNDPFSDLLHSHQSQQNLSESPTPARPARQQHPLHHAVNPFLDARYFDHYRPHCFKPHSDNNDQLINTTSAIPTNPANMSQIKPLATEETLLSVNLLEGVGDMTQNSYTNTMPADTYGTESFSRQNHF</sequence>
<dbReference type="AlphaFoldDB" id="A0A409WV61"/>
<dbReference type="EMBL" id="NHYE01004758">
    <property type="protein sequence ID" value="PPQ82341.1"/>
    <property type="molecule type" value="Genomic_DNA"/>
</dbReference>
<name>A0A409WV61_9AGAR</name>
<dbReference type="InParanoid" id="A0A409WV61"/>
<evidence type="ECO:0000313" key="2">
    <source>
        <dbReference type="EMBL" id="PPQ82341.1"/>
    </source>
</evidence>
<accession>A0A409WV61</accession>
<proteinExistence type="predicted"/>
<feature type="compositionally biased region" description="Basic and acidic residues" evidence="1">
    <location>
        <begin position="1"/>
        <end position="18"/>
    </location>
</feature>
<feature type="compositionally biased region" description="Polar residues" evidence="1">
    <location>
        <begin position="93"/>
        <end position="104"/>
    </location>
</feature>
<organism evidence="2 3">
    <name type="scientific">Gymnopilus dilepis</name>
    <dbReference type="NCBI Taxonomy" id="231916"/>
    <lineage>
        <taxon>Eukaryota</taxon>
        <taxon>Fungi</taxon>
        <taxon>Dikarya</taxon>
        <taxon>Basidiomycota</taxon>
        <taxon>Agaricomycotina</taxon>
        <taxon>Agaricomycetes</taxon>
        <taxon>Agaricomycetidae</taxon>
        <taxon>Agaricales</taxon>
        <taxon>Agaricineae</taxon>
        <taxon>Hymenogastraceae</taxon>
        <taxon>Gymnopilus</taxon>
    </lineage>
</organism>
<gene>
    <name evidence="2" type="ORF">CVT26_013214</name>
</gene>
<feature type="region of interest" description="Disordered" evidence="1">
    <location>
        <begin position="84"/>
        <end position="111"/>
    </location>
</feature>
<dbReference type="Proteomes" id="UP000284706">
    <property type="component" value="Unassembled WGS sequence"/>
</dbReference>
<feature type="region of interest" description="Disordered" evidence="1">
    <location>
        <begin position="1"/>
        <end position="20"/>
    </location>
</feature>